<proteinExistence type="predicted"/>
<evidence type="ECO:0000313" key="3">
    <source>
        <dbReference type="Proteomes" id="UP001642464"/>
    </source>
</evidence>
<protein>
    <submittedName>
        <fullName evidence="2">Retrovirus-related Pol polyprotein from transposon TNT 1-94</fullName>
    </submittedName>
</protein>
<evidence type="ECO:0000313" key="2">
    <source>
        <dbReference type="EMBL" id="CAK9102468.1"/>
    </source>
</evidence>
<feature type="compositionally biased region" description="Acidic residues" evidence="1">
    <location>
        <begin position="354"/>
        <end position="368"/>
    </location>
</feature>
<organism evidence="2 3">
    <name type="scientific">Durusdinium trenchii</name>
    <dbReference type="NCBI Taxonomy" id="1381693"/>
    <lineage>
        <taxon>Eukaryota</taxon>
        <taxon>Sar</taxon>
        <taxon>Alveolata</taxon>
        <taxon>Dinophyceae</taxon>
        <taxon>Suessiales</taxon>
        <taxon>Symbiodiniaceae</taxon>
        <taxon>Durusdinium</taxon>
    </lineage>
</organism>
<feature type="compositionally biased region" description="Basic and acidic residues" evidence="1">
    <location>
        <begin position="478"/>
        <end position="497"/>
    </location>
</feature>
<sequence length="497" mass="56940">MNAEGPFEYGSNNTFYYLKKKVVLARQGIFVQPNPSCIKKMVELLELHGKKTKTLPHHSNLEVYDKDNIKEHERLNAEDQRMFRSGLGLALYIAQDRPDIQQSLKTLSTYMAGGTKLAYTALRHLGSYLQGTQDSGVLLTQLKRFGVTSDHWDFPEWSNREDRKNYNLEVFTDANWATIQEQQQREEAVPEEPEEPSPEDTLMEKDMVTQKKEMEDLDAEYTMRHHMEQQILIEKKINYIMKENDHIPEEINHIPEKIDHITEKIDHILEEKFDEFNDDYQIPLISDEDVMETEEKIMTVDQKRERRELGNQDDNNALLRYLPPEADAVDNDVTMEYVDVDDINVIETGRLPDFDVDDDYEPEGETEAESGQQSRDPDQPRSGAASPASSQSQHHTDSEDFDMNQLMASPLLSPSPGLEKPKVDRKKGSSGKPRRTEASSSPLSQDPPKTAEVPQKKKRLKRMEAAEAAEESPVSASSEKKTQAAPILKEDDSAEFR</sequence>
<name>A0ABP0RPA6_9DINO</name>
<evidence type="ECO:0000256" key="1">
    <source>
        <dbReference type="SAM" id="MobiDB-lite"/>
    </source>
</evidence>
<feature type="compositionally biased region" description="Acidic residues" evidence="1">
    <location>
        <begin position="189"/>
        <end position="198"/>
    </location>
</feature>
<feature type="region of interest" description="Disordered" evidence="1">
    <location>
        <begin position="181"/>
        <end position="201"/>
    </location>
</feature>
<reference evidence="2 3" key="1">
    <citation type="submission" date="2024-02" db="EMBL/GenBank/DDBJ databases">
        <authorList>
            <person name="Chen Y."/>
            <person name="Shah S."/>
            <person name="Dougan E. K."/>
            <person name="Thang M."/>
            <person name="Chan C."/>
        </authorList>
    </citation>
    <scope>NUCLEOTIDE SEQUENCE [LARGE SCALE GENOMIC DNA]</scope>
</reference>
<feature type="compositionally biased region" description="Basic residues" evidence="1">
    <location>
        <begin position="423"/>
        <end position="433"/>
    </location>
</feature>
<comment type="caution">
    <text evidence="2">The sequence shown here is derived from an EMBL/GenBank/DDBJ whole genome shotgun (WGS) entry which is preliminary data.</text>
</comment>
<feature type="region of interest" description="Disordered" evidence="1">
    <location>
        <begin position="303"/>
        <end position="323"/>
    </location>
</feature>
<feature type="compositionally biased region" description="Low complexity" evidence="1">
    <location>
        <begin position="380"/>
        <end position="393"/>
    </location>
</feature>
<dbReference type="EMBL" id="CAXAMM010042017">
    <property type="protein sequence ID" value="CAK9102468.1"/>
    <property type="molecule type" value="Genomic_DNA"/>
</dbReference>
<gene>
    <name evidence="2" type="ORF">SCF082_LOCUS47885</name>
</gene>
<keyword evidence="3" id="KW-1185">Reference proteome</keyword>
<accession>A0ABP0RPA6</accession>
<dbReference type="Proteomes" id="UP001642464">
    <property type="component" value="Unassembled WGS sequence"/>
</dbReference>
<feature type="region of interest" description="Disordered" evidence="1">
    <location>
        <begin position="349"/>
        <end position="497"/>
    </location>
</feature>